<evidence type="ECO:0000313" key="2">
    <source>
        <dbReference type="Proteomes" id="UP000501452"/>
    </source>
</evidence>
<dbReference type="Gene3D" id="1.10.260.40">
    <property type="entry name" value="lambda repressor-like DNA-binding domains"/>
    <property type="match status" value="1"/>
</dbReference>
<geneLocation type="plasmid" evidence="1 2">
    <name>unnamed1</name>
</geneLocation>
<proteinExistence type="predicted"/>
<keyword evidence="2" id="KW-1185">Reference proteome</keyword>
<dbReference type="GO" id="GO:0003677">
    <property type="term" value="F:DNA binding"/>
    <property type="evidence" value="ECO:0007669"/>
    <property type="project" value="InterPro"/>
</dbReference>
<name>A0A6G8QGC8_9ACTN</name>
<dbReference type="InterPro" id="IPR010982">
    <property type="entry name" value="Lambda_DNA-bd_dom_sf"/>
</dbReference>
<sequence length="233" mass="26163">MASPGESWARKFETFLQRYPRADGRRWRGVDFDRATNGYVNGSYVTALSKGRIEEPGLNKLRRISEVMGFPFLDWFQPAEIEARAGREELGVPKEDSISARLNYLFEAIPNDKTGKPFTDAEVAKQSLGRLSEEDLGRLRSSELPDPSREMLLALCDVFDVDFSYWDERAGQTELLGPDTLRALRDKESLAILHKSHALPDEDKSLIMTVLEELQRRRTTGGGSNVGDAGPQA</sequence>
<dbReference type="Proteomes" id="UP000501452">
    <property type="component" value="Plasmid unnamed1"/>
</dbReference>
<dbReference type="RefSeq" id="WP_166180869.1">
    <property type="nucleotide sequence ID" value="NZ_CP045120.1"/>
</dbReference>
<dbReference type="KEGG" id="rub:GBA63_22660"/>
<keyword evidence="1" id="KW-0614">Plasmid</keyword>
<organism evidence="1 2">
    <name type="scientific">Rubrobacter tropicus</name>
    <dbReference type="NCBI Taxonomy" id="2653851"/>
    <lineage>
        <taxon>Bacteria</taxon>
        <taxon>Bacillati</taxon>
        <taxon>Actinomycetota</taxon>
        <taxon>Rubrobacteria</taxon>
        <taxon>Rubrobacterales</taxon>
        <taxon>Rubrobacteraceae</taxon>
        <taxon>Rubrobacter</taxon>
    </lineage>
</organism>
<dbReference type="AlphaFoldDB" id="A0A6G8QGC8"/>
<gene>
    <name evidence="1" type="ORF">GBA63_22660</name>
</gene>
<reference evidence="1 2" key="1">
    <citation type="submission" date="2019-10" db="EMBL/GenBank/DDBJ databases">
        <title>Rubrobacter sp nov SCSIO 52090 isolated from a deep-sea sediment in the South China Sea.</title>
        <authorList>
            <person name="Chen R.W."/>
        </authorList>
    </citation>
    <scope>NUCLEOTIDE SEQUENCE [LARGE SCALE GENOMIC DNA]</scope>
    <source>
        <strain evidence="1 2">SCSIO 52909</strain>
        <plasmid evidence="1 2">unnamed1</plasmid>
    </source>
</reference>
<protein>
    <submittedName>
        <fullName evidence="1">Uncharacterized protein</fullName>
    </submittedName>
</protein>
<accession>A0A6G8QGC8</accession>
<evidence type="ECO:0000313" key="1">
    <source>
        <dbReference type="EMBL" id="QIN85502.1"/>
    </source>
</evidence>
<dbReference type="EMBL" id="CP045120">
    <property type="protein sequence ID" value="QIN85502.1"/>
    <property type="molecule type" value="Genomic_DNA"/>
</dbReference>